<dbReference type="AlphaFoldDB" id="A0A5K3F3D6"/>
<dbReference type="WBParaSite" id="MCU_004579-RA">
    <property type="protein sequence ID" value="MCU_004579-RA"/>
    <property type="gene ID" value="MCU_004579"/>
</dbReference>
<evidence type="ECO:0000313" key="2">
    <source>
        <dbReference type="WBParaSite" id="MCU_004579-RA"/>
    </source>
</evidence>
<evidence type="ECO:0000256" key="1">
    <source>
        <dbReference type="SAM" id="MobiDB-lite"/>
    </source>
</evidence>
<proteinExistence type="predicted"/>
<feature type="region of interest" description="Disordered" evidence="1">
    <location>
        <begin position="1"/>
        <end position="34"/>
    </location>
</feature>
<name>A0A5K3F3D6_MESCO</name>
<protein>
    <submittedName>
        <fullName evidence="2">Band 4.1 C-terminal domain-containing protein</fullName>
    </submittedName>
</protein>
<reference evidence="2" key="1">
    <citation type="submission" date="2019-11" db="UniProtKB">
        <authorList>
            <consortium name="WormBaseParasite"/>
        </authorList>
    </citation>
    <scope>IDENTIFICATION</scope>
</reference>
<organism evidence="2">
    <name type="scientific">Mesocestoides corti</name>
    <name type="common">Flatworm</name>
    <dbReference type="NCBI Taxonomy" id="53468"/>
    <lineage>
        <taxon>Eukaryota</taxon>
        <taxon>Metazoa</taxon>
        <taxon>Spiralia</taxon>
        <taxon>Lophotrochozoa</taxon>
        <taxon>Platyhelminthes</taxon>
        <taxon>Cestoda</taxon>
        <taxon>Eucestoda</taxon>
        <taxon>Cyclophyllidea</taxon>
        <taxon>Mesocestoididae</taxon>
        <taxon>Mesocestoides</taxon>
    </lineage>
</organism>
<sequence>MHKRRGWSYLEPHGGTSESKIIKPSVDRREDDLSPSTHIVPRLHLAGAVPVMPGLAPPLSSPQRSTHHAIPPGANGYHSNGHHAVLADAIDGIQLSPSRRHPIPLDGVNETVTVQRSEPKIESELLEDEDGKIIKRTTKRTQVVTTKTYSERYIQPETFIAVPDENDYALEQAILKVTRLDPGVAVRTTNLHHHSAPPPLGKRSTNGCSIRLNANGDRATTNNH</sequence>
<accession>A0A5K3F3D6</accession>
<feature type="region of interest" description="Disordered" evidence="1">
    <location>
        <begin position="192"/>
        <end position="224"/>
    </location>
</feature>